<evidence type="ECO:0000313" key="4">
    <source>
        <dbReference type="EMBL" id="PGG95045.1"/>
    </source>
</evidence>
<dbReference type="STRING" id="1447875.A0A2B7WEF9"/>
<accession>A0A2B7WEF9</accession>
<dbReference type="GO" id="GO:0006310">
    <property type="term" value="P:DNA recombination"/>
    <property type="evidence" value="ECO:0007669"/>
    <property type="project" value="InterPro"/>
</dbReference>
<dbReference type="PANTHER" id="PTHR37535:SF2">
    <property type="entry name" value="FINGER DOMAIN PROTEIN, PUTATIVE (AFU_ORTHOLOGUE AFUA_6G09300)-RELATED"/>
    <property type="match status" value="1"/>
</dbReference>
<reference evidence="4 5" key="1">
    <citation type="submission" date="2017-10" db="EMBL/GenBank/DDBJ databases">
        <title>Comparative genomics in systemic dimorphic fungi from Ajellomycetaceae.</title>
        <authorList>
            <person name="Munoz J.F."/>
            <person name="Mcewen J.G."/>
            <person name="Clay O.K."/>
            <person name="Cuomo C.A."/>
        </authorList>
    </citation>
    <scope>NUCLEOTIDE SEQUENCE [LARGE SCALE GENOMIC DNA]</scope>
    <source>
        <strain evidence="4 5">UAMH5409</strain>
    </source>
</reference>
<dbReference type="PANTHER" id="PTHR37535">
    <property type="entry name" value="FLUG DOMAIN PROTEIN"/>
    <property type="match status" value="1"/>
</dbReference>
<dbReference type="Pfam" id="PF11917">
    <property type="entry name" value="DUF3435"/>
    <property type="match status" value="2"/>
</dbReference>
<feature type="compositionally biased region" description="Acidic residues" evidence="2">
    <location>
        <begin position="13"/>
        <end position="34"/>
    </location>
</feature>
<dbReference type="InterPro" id="IPR021842">
    <property type="entry name" value="DUF3435"/>
</dbReference>
<keyword evidence="5" id="KW-1185">Reference proteome</keyword>
<dbReference type="InterPro" id="IPR013762">
    <property type="entry name" value="Integrase-like_cat_sf"/>
</dbReference>
<dbReference type="EMBL" id="PDNB01000433">
    <property type="protein sequence ID" value="PGG95045.1"/>
    <property type="molecule type" value="Genomic_DNA"/>
</dbReference>
<dbReference type="Proteomes" id="UP000223968">
    <property type="component" value="Unassembled WGS sequence"/>
</dbReference>
<keyword evidence="1" id="KW-0863">Zinc-finger</keyword>
<feature type="region of interest" description="Disordered" evidence="2">
    <location>
        <begin position="1"/>
        <end position="64"/>
    </location>
</feature>
<name>A0A2B7WEF9_9EURO</name>
<dbReference type="AlphaFoldDB" id="A0A2B7WEF9"/>
<evidence type="ECO:0000256" key="1">
    <source>
        <dbReference type="PROSITE-ProRule" id="PRU00042"/>
    </source>
</evidence>
<evidence type="ECO:0000313" key="5">
    <source>
        <dbReference type="Proteomes" id="UP000223968"/>
    </source>
</evidence>
<organism evidence="4 5">
    <name type="scientific">Helicocarpus griseus UAMH5409</name>
    <dbReference type="NCBI Taxonomy" id="1447875"/>
    <lineage>
        <taxon>Eukaryota</taxon>
        <taxon>Fungi</taxon>
        <taxon>Dikarya</taxon>
        <taxon>Ascomycota</taxon>
        <taxon>Pezizomycotina</taxon>
        <taxon>Eurotiomycetes</taxon>
        <taxon>Eurotiomycetidae</taxon>
        <taxon>Onygenales</taxon>
        <taxon>Ajellomycetaceae</taxon>
        <taxon>Helicocarpus</taxon>
    </lineage>
</organism>
<comment type="caution">
    <text evidence="4">The sequence shown here is derived from an EMBL/GenBank/DDBJ whole genome shotgun (WGS) entry which is preliminary data.</text>
</comment>
<dbReference type="SMART" id="SM00355">
    <property type="entry name" value="ZnF_C2H2"/>
    <property type="match status" value="2"/>
</dbReference>
<evidence type="ECO:0000259" key="3">
    <source>
        <dbReference type="PROSITE" id="PS50157"/>
    </source>
</evidence>
<dbReference type="GO" id="GO:0008270">
    <property type="term" value="F:zinc ion binding"/>
    <property type="evidence" value="ECO:0007669"/>
    <property type="project" value="UniProtKB-KW"/>
</dbReference>
<keyword evidence="1" id="KW-0862">Zinc</keyword>
<proteinExistence type="predicted"/>
<keyword evidence="1" id="KW-0479">Metal-binding</keyword>
<protein>
    <recommendedName>
        <fullName evidence="3">C2H2-type domain-containing protein</fullName>
    </recommendedName>
</protein>
<dbReference type="PROSITE" id="PS50157">
    <property type="entry name" value="ZINC_FINGER_C2H2_2"/>
    <property type="match status" value="1"/>
</dbReference>
<feature type="domain" description="C2H2-type" evidence="3">
    <location>
        <begin position="678"/>
        <end position="706"/>
    </location>
</feature>
<sequence length="709" mass="81518">MVRRHSAQSPLMGDDDSEEDKMDVDDDNDNDASYDSDSTASNSGGETDLTDPADYDEGGKNDAHDLAGLLADDEHPPEYYMEMLNSGDESLLQYNEYANNSLKLLGRIEQEWLNFCTFVKKDPKEMYQQMDVKKLYTFFDWVLNQRRGKDGRRRQGLKYIFRLVYEREMHEKIDRETSKRVIKNVIPKLAKLYHLKKGHRKKSVVYLDDLINVVETTLTTTKKKFGHGRQRILLCLFFQLAGFSANRPQALLNLCYRHIKITLLKDPDGGPNNILIEFTIEFAKTFLGDKEETTFIVPEIIFDPSLILSPHVILLGLLFADRAFASLDGERIITSARQLIDLKIPEDTYQLELHLEPALNNVPVFRKSERTLEQIEISASEALTYSTIRPWIRRIGELSAFRDIVRPYSLRYGAGKALDNSGHVSEAVRSLIFQHSDPRTFLKYYLHRKVDKDVRAIVQGLDPQEHIMRAACRMLRSVNPRRPQELTTTQPNSVNRQPHIQELIRKRDLLSNRLRGPHKNHKGTVTRKEPLREIKRQLSGIKVSKMFSKSLSANDTVPLPQQRLTEALLTLPRETLQDEMLRRTEAIDAVAAYSLFKEGDTCRLPHNKRPTAQALQRVKVEVHVPPPPSQREIALRAVMKGHRPLYCFICLKKFSTHGGVTKHFDQSHLHRIKSGDMIRCPRCDVVLESKMDLQSHAYRVHSTVSPADP</sequence>
<gene>
    <name evidence="4" type="ORF">AJ79_10301</name>
</gene>
<dbReference type="InterPro" id="IPR013087">
    <property type="entry name" value="Znf_C2H2_type"/>
</dbReference>
<dbReference type="GO" id="GO:0015074">
    <property type="term" value="P:DNA integration"/>
    <property type="evidence" value="ECO:0007669"/>
    <property type="project" value="InterPro"/>
</dbReference>
<dbReference type="Gene3D" id="3.30.160.60">
    <property type="entry name" value="Classic Zinc Finger"/>
    <property type="match status" value="1"/>
</dbReference>
<dbReference type="PROSITE" id="PS00028">
    <property type="entry name" value="ZINC_FINGER_C2H2_1"/>
    <property type="match status" value="2"/>
</dbReference>
<dbReference type="Gene3D" id="1.10.443.10">
    <property type="entry name" value="Intergrase catalytic core"/>
    <property type="match status" value="1"/>
</dbReference>
<dbReference type="OrthoDB" id="4184092at2759"/>
<evidence type="ECO:0000256" key="2">
    <source>
        <dbReference type="SAM" id="MobiDB-lite"/>
    </source>
</evidence>
<dbReference type="GO" id="GO:0003677">
    <property type="term" value="F:DNA binding"/>
    <property type="evidence" value="ECO:0007669"/>
    <property type="project" value="InterPro"/>
</dbReference>